<organism evidence="1">
    <name type="scientific">marine sediment metagenome</name>
    <dbReference type="NCBI Taxonomy" id="412755"/>
    <lineage>
        <taxon>unclassified sequences</taxon>
        <taxon>metagenomes</taxon>
        <taxon>ecological metagenomes</taxon>
    </lineage>
</organism>
<accession>X1RVE1</accession>
<protein>
    <recommendedName>
        <fullName evidence="2">Homing endonuclease LAGLIDADG domain-containing protein</fullName>
    </recommendedName>
</protein>
<gene>
    <name evidence="1" type="ORF">S12H4_03313</name>
</gene>
<dbReference type="Gene3D" id="3.10.28.10">
    <property type="entry name" value="Homing endonucleases"/>
    <property type="match status" value="1"/>
</dbReference>
<evidence type="ECO:0000313" key="1">
    <source>
        <dbReference type="EMBL" id="GAI70911.1"/>
    </source>
</evidence>
<evidence type="ECO:0008006" key="2">
    <source>
        <dbReference type="Google" id="ProtNLM"/>
    </source>
</evidence>
<dbReference type="InterPro" id="IPR027434">
    <property type="entry name" value="Homing_endonucl"/>
</dbReference>
<dbReference type="AlphaFoldDB" id="X1RVE1"/>
<sequence>MRWSPEELELLSELYPLSPRVEIERLIPKHSWMAIETRAEELKIKRATLWHFVNFVPKPVLSATMAAYVAGILDGEGSVGLSGSLKQIVPGTAIYNQSEELMQFLQRTFPFGRIHRGRGRNKVFEVTTLMGTIRFLEPLLPYLIIKRKFAELVIQFCYFRLEQMSRCFEHRAPPYSRWELEIWSEVAQKVDRKKYLLKERLKPIFPEENNG</sequence>
<dbReference type="EMBL" id="BARW01000914">
    <property type="protein sequence ID" value="GAI70911.1"/>
    <property type="molecule type" value="Genomic_DNA"/>
</dbReference>
<comment type="caution">
    <text evidence="1">The sequence shown here is derived from an EMBL/GenBank/DDBJ whole genome shotgun (WGS) entry which is preliminary data.</text>
</comment>
<name>X1RVE1_9ZZZZ</name>
<dbReference type="SUPFAM" id="SSF55608">
    <property type="entry name" value="Homing endonucleases"/>
    <property type="match status" value="1"/>
</dbReference>
<proteinExistence type="predicted"/>
<reference evidence="1" key="1">
    <citation type="journal article" date="2014" name="Front. Microbiol.">
        <title>High frequency of phylogenetically diverse reductive dehalogenase-homologous genes in deep subseafloor sedimentary metagenomes.</title>
        <authorList>
            <person name="Kawai M."/>
            <person name="Futagami T."/>
            <person name="Toyoda A."/>
            <person name="Takaki Y."/>
            <person name="Nishi S."/>
            <person name="Hori S."/>
            <person name="Arai W."/>
            <person name="Tsubouchi T."/>
            <person name="Morono Y."/>
            <person name="Uchiyama I."/>
            <person name="Ito T."/>
            <person name="Fujiyama A."/>
            <person name="Inagaki F."/>
            <person name="Takami H."/>
        </authorList>
    </citation>
    <scope>NUCLEOTIDE SEQUENCE</scope>
    <source>
        <strain evidence="1">Expedition CK06-06</strain>
    </source>
</reference>